<organism evidence="1 2">
    <name type="scientific">Anaerospora hongkongensis</name>
    <dbReference type="NCBI Taxonomy" id="244830"/>
    <lineage>
        <taxon>Bacteria</taxon>
        <taxon>Bacillati</taxon>
        <taxon>Bacillota</taxon>
        <taxon>Negativicutes</taxon>
        <taxon>Selenomonadales</taxon>
        <taxon>Sporomusaceae</taxon>
        <taxon>Anaerospora</taxon>
    </lineage>
</organism>
<keyword evidence="2" id="KW-1185">Reference proteome</keyword>
<dbReference type="NCBIfam" id="NF004637">
    <property type="entry name" value="PRK05986.1"/>
    <property type="match status" value="1"/>
</dbReference>
<dbReference type="PIRSF" id="PIRSF015617">
    <property type="entry name" value="Adensltrnsf_CobA"/>
    <property type="match status" value="1"/>
</dbReference>
<dbReference type="PANTHER" id="PTHR46638">
    <property type="entry name" value="CORRINOID ADENOSYLTRANSFERASE"/>
    <property type="match status" value="1"/>
</dbReference>
<dbReference type="GO" id="GO:0009236">
    <property type="term" value="P:cobalamin biosynthetic process"/>
    <property type="evidence" value="ECO:0007669"/>
    <property type="project" value="InterPro"/>
</dbReference>
<evidence type="ECO:0000313" key="1">
    <source>
        <dbReference type="EMBL" id="TCL36567.1"/>
    </source>
</evidence>
<dbReference type="SUPFAM" id="SSF52540">
    <property type="entry name" value="P-loop containing nucleoside triphosphate hydrolases"/>
    <property type="match status" value="1"/>
</dbReference>
<gene>
    <name evidence="1" type="ORF">EV210_108217</name>
</gene>
<dbReference type="AlphaFoldDB" id="A0A4R1Q618"/>
<dbReference type="CDD" id="cd00561">
    <property type="entry name" value="CobA_ACA"/>
    <property type="match status" value="1"/>
</dbReference>
<reference evidence="1 2" key="1">
    <citation type="submission" date="2019-03" db="EMBL/GenBank/DDBJ databases">
        <title>Genomic Encyclopedia of Type Strains, Phase IV (KMG-IV): sequencing the most valuable type-strain genomes for metagenomic binning, comparative biology and taxonomic classification.</title>
        <authorList>
            <person name="Goeker M."/>
        </authorList>
    </citation>
    <scope>NUCLEOTIDE SEQUENCE [LARGE SCALE GENOMIC DNA]</scope>
    <source>
        <strain evidence="1 2">DSM 15969</strain>
    </source>
</reference>
<evidence type="ECO:0000313" key="2">
    <source>
        <dbReference type="Proteomes" id="UP000295063"/>
    </source>
</evidence>
<dbReference type="GO" id="GO:0008817">
    <property type="term" value="F:corrinoid adenosyltransferase activity"/>
    <property type="evidence" value="ECO:0007669"/>
    <property type="project" value="InterPro"/>
</dbReference>
<dbReference type="InterPro" id="IPR003724">
    <property type="entry name" value="CblAdoTrfase_CobA"/>
</dbReference>
<dbReference type="GO" id="GO:0005524">
    <property type="term" value="F:ATP binding"/>
    <property type="evidence" value="ECO:0007669"/>
    <property type="project" value="InterPro"/>
</dbReference>
<dbReference type="InterPro" id="IPR027417">
    <property type="entry name" value="P-loop_NTPase"/>
</dbReference>
<dbReference type="NCBIfam" id="TIGR00708">
    <property type="entry name" value="cobA"/>
    <property type="match status" value="1"/>
</dbReference>
<dbReference type="PANTHER" id="PTHR46638:SF1">
    <property type="entry name" value="CORRINOID ADENOSYLTRANSFERASE"/>
    <property type="match status" value="1"/>
</dbReference>
<comment type="caution">
    <text evidence="1">The sequence shown here is derived from an EMBL/GenBank/DDBJ whole genome shotgun (WGS) entry which is preliminary data.</text>
</comment>
<proteinExistence type="predicted"/>
<dbReference type="Gene3D" id="3.40.50.300">
    <property type="entry name" value="P-loop containing nucleotide triphosphate hydrolases"/>
    <property type="match status" value="1"/>
</dbReference>
<accession>A0A4R1Q618</accession>
<dbReference type="Proteomes" id="UP000295063">
    <property type="component" value="Unassembled WGS sequence"/>
</dbReference>
<name>A0A4R1Q618_9FIRM</name>
<dbReference type="EMBL" id="SLUI01000008">
    <property type="protein sequence ID" value="TCL36567.1"/>
    <property type="molecule type" value="Genomic_DNA"/>
</dbReference>
<sequence>MEGEFMAEKQGLILVNTGNGKGKTTAALGLAMRAWGQGLKVLVVQFIKGNWKYGELEAARRMGPDFVIRQMGEGFVQHCTENERPNHELAAAEALHTAKEEIAAQKWDMIILDEINYAVKFGLVAVDDVLSLLEEKPAALHVVLTGRDAHPQIVDKADLVTEMKEIKHHHKKGIKAQKGIEF</sequence>
<keyword evidence="1" id="KW-0808">Transferase</keyword>
<dbReference type="Pfam" id="PF02572">
    <property type="entry name" value="CobA_CobO_BtuR"/>
    <property type="match status" value="1"/>
</dbReference>
<protein>
    <submittedName>
        <fullName evidence="1">Cob(I)alamin adenosyltransferase</fullName>
    </submittedName>
</protein>